<dbReference type="Proteomes" id="UP000002035">
    <property type="component" value="Unassembled WGS sequence"/>
</dbReference>
<evidence type="ECO:0000313" key="3">
    <source>
        <dbReference type="Proteomes" id="UP000002035"/>
    </source>
</evidence>
<dbReference type="AlphaFoldDB" id="C5FXB2"/>
<feature type="compositionally biased region" description="Polar residues" evidence="1">
    <location>
        <begin position="50"/>
        <end position="61"/>
    </location>
</feature>
<dbReference type="GeneID" id="9225550"/>
<evidence type="ECO:0000256" key="1">
    <source>
        <dbReference type="SAM" id="MobiDB-lite"/>
    </source>
</evidence>
<organism evidence="2 3">
    <name type="scientific">Arthroderma otae (strain ATCC MYA-4605 / CBS 113480)</name>
    <name type="common">Microsporum canis</name>
    <dbReference type="NCBI Taxonomy" id="554155"/>
    <lineage>
        <taxon>Eukaryota</taxon>
        <taxon>Fungi</taxon>
        <taxon>Dikarya</taxon>
        <taxon>Ascomycota</taxon>
        <taxon>Pezizomycotina</taxon>
        <taxon>Eurotiomycetes</taxon>
        <taxon>Eurotiomycetidae</taxon>
        <taxon>Onygenales</taxon>
        <taxon>Arthrodermataceae</taxon>
        <taxon>Microsporum</taxon>
    </lineage>
</organism>
<dbReference type="HOGENOM" id="CLU_1354321_0_0_1"/>
<name>C5FXB2_ARTOC</name>
<accession>C5FXB2</accession>
<evidence type="ECO:0000313" key="2">
    <source>
        <dbReference type="EMBL" id="EEQ34952.1"/>
    </source>
</evidence>
<gene>
    <name evidence="2" type="ORF">MCYG_07771</name>
</gene>
<feature type="region of interest" description="Disordered" evidence="1">
    <location>
        <begin position="120"/>
        <end position="180"/>
    </location>
</feature>
<protein>
    <submittedName>
        <fullName evidence="2">Uncharacterized protein</fullName>
    </submittedName>
</protein>
<feature type="compositionally biased region" description="Polar residues" evidence="1">
    <location>
        <begin position="146"/>
        <end position="159"/>
    </location>
</feature>
<dbReference type="VEuPathDB" id="FungiDB:MCYG_07771"/>
<sequence>MPAFDFSWLSCFPWWGERPSSPSPNEIRSVFPSTEPDRGSIDRLAPPKQPYQTPAPTSTGCHLQPLDRRLSFKANNFKCANNLQTPSRSQPQLEGCSAPSPSLDEAYFNPIGCAPYGRKEVGSSTLPRRHPSAGSRGQNLDHPVSPFSSVPNSRKSPGSSARPLHSDKVHSSFMDLESPPEKTLWDKLARRFNGKSLTLAPS</sequence>
<proteinExistence type="predicted"/>
<reference evidence="3" key="1">
    <citation type="journal article" date="2012" name="MBio">
        <title>Comparative genome analysis of Trichophyton rubrum and related dermatophytes reveals candidate genes involved in infection.</title>
        <authorList>
            <person name="Martinez D.A."/>
            <person name="Oliver B.G."/>
            <person name="Graeser Y."/>
            <person name="Goldberg J.M."/>
            <person name="Li W."/>
            <person name="Martinez-Rossi N.M."/>
            <person name="Monod M."/>
            <person name="Shelest E."/>
            <person name="Barton R.C."/>
            <person name="Birch E."/>
            <person name="Brakhage A.A."/>
            <person name="Chen Z."/>
            <person name="Gurr S.J."/>
            <person name="Heiman D."/>
            <person name="Heitman J."/>
            <person name="Kosti I."/>
            <person name="Rossi A."/>
            <person name="Saif S."/>
            <person name="Samalova M."/>
            <person name="Saunders C.W."/>
            <person name="Shea T."/>
            <person name="Summerbell R.C."/>
            <person name="Xu J."/>
            <person name="Young S."/>
            <person name="Zeng Q."/>
            <person name="Birren B.W."/>
            <person name="Cuomo C.A."/>
            <person name="White T.C."/>
        </authorList>
    </citation>
    <scope>NUCLEOTIDE SEQUENCE [LARGE SCALE GENOMIC DNA]</scope>
    <source>
        <strain evidence="3">ATCC MYA-4605 / CBS 113480</strain>
    </source>
</reference>
<dbReference type="RefSeq" id="XP_002843988.1">
    <property type="nucleotide sequence ID" value="XM_002843942.1"/>
</dbReference>
<keyword evidence="3" id="KW-1185">Reference proteome</keyword>
<dbReference type="EMBL" id="DS995707">
    <property type="protein sequence ID" value="EEQ34952.1"/>
    <property type="molecule type" value="Genomic_DNA"/>
</dbReference>
<feature type="region of interest" description="Disordered" evidence="1">
    <location>
        <begin position="17"/>
        <end position="63"/>
    </location>
</feature>